<dbReference type="PANTHER" id="PTHR11530:SF11">
    <property type="entry name" value="D-ASPARTATE OXIDASE"/>
    <property type="match status" value="1"/>
</dbReference>
<comment type="similarity">
    <text evidence="3">Belongs to the DAMOX/DASOX family.</text>
</comment>
<dbReference type="Gene3D" id="3.40.50.720">
    <property type="entry name" value="NAD(P)-binding Rossmann-like Domain"/>
    <property type="match status" value="1"/>
</dbReference>
<evidence type="ECO:0000256" key="1">
    <source>
        <dbReference type="ARBA" id="ARBA00001974"/>
    </source>
</evidence>
<dbReference type="Gene3D" id="3.30.9.10">
    <property type="entry name" value="D-Amino Acid Oxidase, subunit A, domain 2"/>
    <property type="match status" value="1"/>
</dbReference>
<evidence type="ECO:0000256" key="3">
    <source>
        <dbReference type="ARBA" id="ARBA00006730"/>
    </source>
</evidence>
<dbReference type="InterPro" id="IPR023209">
    <property type="entry name" value="DAO"/>
</dbReference>
<dbReference type="PANTHER" id="PTHR11530">
    <property type="entry name" value="D-AMINO ACID OXIDASE"/>
    <property type="match status" value="1"/>
</dbReference>
<dbReference type="SUPFAM" id="SSF54373">
    <property type="entry name" value="FAD-linked reductases, C-terminal domain"/>
    <property type="match status" value="1"/>
</dbReference>
<keyword evidence="5 7" id="KW-0274">FAD</keyword>
<feature type="binding site" evidence="7">
    <location>
        <position position="278"/>
    </location>
    <ligand>
        <name>D-dopa</name>
        <dbReference type="ChEBI" id="CHEBI:149689"/>
    </ligand>
</feature>
<dbReference type="GO" id="GO:0071949">
    <property type="term" value="F:FAD binding"/>
    <property type="evidence" value="ECO:0007669"/>
    <property type="project" value="InterPro"/>
</dbReference>
<sequence length="340" mass="38307">MARLGIIGSGIVGLSTALNVQKLLPKTKVTIIADKFGKDTTSHGAAGFFRPYLHDFVPEDQNMTQQWYRDSWHFYSRLAQSSQADETGQTLVSGLVVYNKPQDEQYSFLLSLETDFHQVTDSYLKHRNLNYKYGYSFTTVVTQMPKFLAWLVRKFCSSEGIIQKRTVQKLSDLIGEFDVVVNCSGLRARELVDDQDSKPVRGHVVMVSAPWIKHFFLSDDGVYLVPHDNKLIIGGTKELGNYSVTPDSVTRNTIIQKAVALFPQLKDARVIDEWVGLRPSRQKLRFEVECLKDQQNRALHVLHNYGHGGHGISLGWGSGIAAAKTVQDLIGSNHFQYISK</sequence>
<evidence type="ECO:0000256" key="4">
    <source>
        <dbReference type="ARBA" id="ARBA00022630"/>
    </source>
</evidence>
<reference evidence="9" key="1">
    <citation type="journal article" date="2023" name="PLoS Negl. Trop. Dis.">
        <title>A genome sequence for Biomphalaria pfeifferi, the major vector snail for the human-infecting parasite Schistosoma mansoni.</title>
        <authorList>
            <person name="Bu L."/>
            <person name="Lu L."/>
            <person name="Laidemitt M.R."/>
            <person name="Zhang S.M."/>
            <person name="Mutuku M."/>
            <person name="Mkoji G."/>
            <person name="Steinauer M."/>
            <person name="Loker E.S."/>
        </authorList>
    </citation>
    <scope>NUCLEOTIDE SEQUENCE</scope>
    <source>
        <strain evidence="9">KasaAsao</strain>
    </source>
</reference>
<evidence type="ECO:0000256" key="5">
    <source>
        <dbReference type="ARBA" id="ARBA00022827"/>
    </source>
</evidence>
<dbReference type="GO" id="GO:0003884">
    <property type="term" value="F:D-amino-acid oxidase activity"/>
    <property type="evidence" value="ECO:0007669"/>
    <property type="project" value="InterPro"/>
</dbReference>
<protein>
    <submittedName>
        <fullName evidence="9">D-aspartate oxidase</fullName>
    </submittedName>
</protein>
<feature type="binding site" evidence="7">
    <location>
        <position position="223"/>
    </location>
    <ligand>
        <name>D-dopa</name>
        <dbReference type="ChEBI" id="CHEBI:149689"/>
    </ligand>
</feature>
<dbReference type="EMBL" id="JASAOG010000174">
    <property type="protein sequence ID" value="KAK0045841.1"/>
    <property type="molecule type" value="Genomic_DNA"/>
</dbReference>
<name>A0AAD8B0P4_BIOPF</name>
<comment type="cofactor">
    <cofactor evidence="1 7">
        <name>FAD</name>
        <dbReference type="ChEBI" id="CHEBI:57692"/>
    </cofactor>
</comment>
<feature type="binding site" evidence="7">
    <location>
        <position position="309"/>
    </location>
    <ligand>
        <name>D-dopa</name>
        <dbReference type="ChEBI" id="CHEBI:149689"/>
    </ligand>
</feature>
<evidence type="ECO:0000256" key="7">
    <source>
        <dbReference type="PIRSR" id="PIRSR000189-1"/>
    </source>
</evidence>
<keyword evidence="4" id="KW-0285">Flavoprotein</keyword>
<evidence type="ECO:0000313" key="9">
    <source>
        <dbReference type="EMBL" id="KAK0045841.1"/>
    </source>
</evidence>
<organism evidence="9 10">
    <name type="scientific">Biomphalaria pfeifferi</name>
    <name type="common">Bloodfluke planorb</name>
    <name type="synonym">Freshwater snail</name>
    <dbReference type="NCBI Taxonomy" id="112525"/>
    <lineage>
        <taxon>Eukaryota</taxon>
        <taxon>Metazoa</taxon>
        <taxon>Spiralia</taxon>
        <taxon>Lophotrochozoa</taxon>
        <taxon>Mollusca</taxon>
        <taxon>Gastropoda</taxon>
        <taxon>Heterobranchia</taxon>
        <taxon>Euthyneura</taxon>
        <taxon>Panpulmonata</taxon>
        <taxon>Hygrophila</taxon>
        <taxon>Lymnaeoidea</taxon>
        <taxon>Planorbidae</taxon>
        <taxon>Biomphalaria</taxon>
    </lineage>
</organism>
<feature type="binding site" evidence="7">
    <location>
        <begin position="41"/>
        <end position="42"/>
    </location>
    <ligand>
        <name>FAD</name>
        <dbReference type="ChEBI" id="CHEBI:57692"/>
    </ligand>
</feature>
<dbReference type="SUPFAM" id="SSF51971">
    <property type="entry name" value="Nucleotide-binding domain"/>
    <property type="match status" value="1"/>
</dbReference>
<proteinExistence type="inferred from homology"/>
<dbReference type="GO" id="GO:0005782">
    <property type="term" value="C:peroxisomal matrix"/>
    <property type="evidence" value="ECO:0007669"/>
    <property type="project" value="UniProtKB-SubCell"/>
</dbReference>
<feature type="binding site" evidence="7">
    <location>
        <position position="167"/>
    </location>
    <ligand>
        <name>FAD</name>
        <dbReference type="ChEBI" id="CHEBI:57692"/>
    </ligand>
</feature>
<gene>
    <name evidence="9" type="ORF">Bpfe_024673</name>
</gene>
<evidence type="ECO:0000256" key="6">
    <source>
        <dbReference type="ARBA" id="ARBA00023002"/>
    </source>
</evidence>
<reference evidence="9" key="2">
    <citation type="submission" date="2023-04" db="EMBL/GenBank/DDBJ databases">
        <authorList>
            <person name="Bu L."/>
            <person name="Lu L."/>
            <person name="Laidemitt M.R."/>
            <person name="Zhang S.M."/>
            <person name="Mutuku M."/>
            <person name="Mkoji G."/>
            <person name="Steinauer M."/>
            <person name="Loker E.S."/>
        </authorList>
    </citation>
    <scope>NUCLEOTIDE SEQUENCE</scope>
    <source>
        <strain evidence="9">KasaAsao</strain>
        <tissue evidence="9">Whole Snail</tissue>
    </source>
</reference>
<dbReference type="AlphaFoldDB" id="A0AAD8B0P4"/>
<accession>A0AAD8B0P4</accession>
<keyword evidence="6" id="KW-0560">Oxidoreductase</keyword>
<dbReference type="GO" id="GO:0019478">
    <property type="term" value="P:D-amino acid catabolic process"/>
    <property type="evidence" value="ECO:0007669"/>
    <property type="project" value="TreeGrafter"/>
</dbReference>
<comment type="caution">
    <text evidence="9">The sequence shown here is derived from an EMBL/GenBank/DDBJ whole genome shotgun (WGS) entry which is preliminary data.</text>
</comment>
<evidence type="ECO:0000256" key="2">
    <source>
        <dbReference type="ARBA" id="ARBA00004253"/>
    </source>
</evidence>
<evidence type="ECO:0000313" key="10">
    <source>
        <dbReference type="Proteomes" id="UP001233172"/>
    </source>
</evidence>
<feature type="domain" description="FAD dependent oxidoreductase" evidence="8">
    <location>
        <begin position="6"/>
        <end position="323"/>
    </location>
</feature>
<dbReference type="Pfam" id="PF01266">
    <property type="entry name" value="DAO"/>
    <property type="match status" value="1"/>
</dbReference>
<keyword evidence="10" id="KW-1185">Reference proteome</keyword>
<comment type="subcellular location">
    <subcellularLocation>
        <location evidence="2">Peroxisome matrix</location>
    </subcellularLocation>
</comment>
<dbReference type="PIRSF" id="PIRSF000189">
    <property type="entry name" value="D-aa_oxidase"/>
    <property type="match status" value="1"/>
</dbReference>
<evidence type="ECO:0000259" key="8">
    <source>
        <dbReference type="Pfam" id="PF01266"/>
    </source>
</evidence>
<dbReference type="InterPro" id="IPR006076">
    <property type="entry name" value="FAD-dep_OxRdtase"/>
</dbReference>
<dbReference type="Proteomes" id="UP001233172">
    <property type="component" value="Unassembled WGS sequence"/>
</dbReference>